<evidence type="ECO:0000313" key="1">
    <source>
        <dbReference type="EMBL" id="RGP59012.1"/>
    </source>
</evidence>
<evidence type="ECO:0000313" key="2">
    <source>
        <dbReference type="Proteomes" id="UP000266152"/>
    </source>
</evidence>
<accession>A0A395RGK7</accession>
<protein>
    <submittedName>
        <fullName evidence="1">Uncharacterized protein</fullName>
    </submittedName>
</protein>
<sequence length="117" mass="13583">MTNVSVLFNKREIQAIKDDKICWLIAIKLARLSPQAYKYFSTYLWFEDFVAGLPGPYTPSPKIQHQRVMGFGRRKMDEIRIKTKRERIELMLKSEFTAAVTPGEHVFSDDDLIALDS</sequence>
<keyword evidence="2" id="KW-1185">Reference proteome</keyword>
<name>A0A395RGK7_FUSSP</name>
<dbReference type="EMBL" id="PXOF01000242">
    <property type="protein sequence ID" value="RGP59012.1"/>
    <property type="molecule type" value="Genomic_DNA"/>
</dbReference>
<organism evidence="1 2">
    <name type="scientific">Fusarium sporotrichioides</name>
    <dbReference type="NCBI Taxonomy" id="5514"/>
    <lineage>
        <taxon>Eukaryota</taxon>
        <taxon>Fungi</taxon>
        <taxon>Dikarya</taxon>
        <taxon>Ascomycota</taxon>
        <taxon>Pezizomycotina</taxon>
        <taxon>Sordariomycetes</taxon>
        <taxon>Hypocreomycetidae</taxon>
        <taxon>Hypocreales</taxon>
        <taxon>Nectriaceae</taxon>
        <taxon>Fusarium</taxon>
    </lineage>
</organism>
<gene>
    <name evidence="1" type="ORF">FSPOR_11634</name>
</gene>
<proteinExistence type="predicted"/>
<reference evidence="1 2" key="1">
    <citation type="journal article" date="2018" name="PLoS Pathog.">
        <title>Evolution of structural diversity of trichothecenes, a family of toxins produced by plant pathogenic and entomopathogenic fungi.</title>
        <authorList>
            <person name="Proctor R.H."/>
            <person name="McCormick S.P."/>
            <person name="Kim H.S."/>
            <person name="Cardoza R.E."/>
            <person name="Stanley A.M."/>
            <person name="Lindo L."/>
            <person name="Kelly A."/>
            <person name="Brown D.W."/>
            <person name="Lee T."/>
            <person name="Vaughan M.M."/>
            <person name="Alexander N.J."/>
            <person name="Busman M."/>
            <person name="Gutierrez S."/>
        </authorList>
    </citation>
    <scope>NUCLEOTIDE SEQUENCE [LARGE SCALE GENOMIC DNA]</scope>
    <source>
        <strain evidence="1 2">NRRL 3299</strain>
    </source>
</reference>
<dbReference type="AlphaFoldDB" id="A0A395RGK7"/>
<dbReference type="Proteomes" id="UP000266152">
    <property type="component" value="Unassembled WGS sequence"/>
</dbReference>
<comment type="caution">
    <text evidence="1">The sequence shown here is derived from an EMBL/GenBank/DDBJ whole genome shotgun (WGS) entry which is preliminary data.</text>
</comment>